<dbReference type="KEGG" id="plei:Q9312_16000"/>
<dbReference type="CDD" id="cd00130">
    <property type="entry name" value="PAS"/>
    <property type="match status" value="1"/>
</dbReference>
<dbReference type="Gene3D" id="2.10.70.100">
    <property type="match status" value="1"/>
</dbReference>
<dbReference type="Pfam" id="PF02518">
    <property type="entry name" value="HATPase_c"/>
    <property type="match status" value="1"/>
</dbReference>
<dbReference type="Pfam" id="PF00512">
    <property type="entry name" value="HisKA"/>
    <property type="match status" value="1"/>
</dbReference>
<evidence type="ECO:0000259" key="14">
    <source>
        <dbReference type="PROSITE" id="PS50110"/>
    </source>
</evidence>
<evidence type="ECO:0000256" key="2">
    <source>
        <dbReference type="ARBA" id="ARBA00012438"/>
    </source>
</evidence>
<dbReference type="GO" id="GO:0005524">
    <property type="term" value="F:ATP binding"/>
    <property type="evidence" value="ECO:0007669"/>
    <property type="project" value="UniProtKB-KW"/>
</dbReference>
<dbReference type="InterPro" id="IPR001610">
    <property type="entry name" value="PAC"/>
</dbReference>
<keyword evidence="6" id="KW-0418">Kinase</keyword>
<evidence type="ECO:0000259" key="13">
    <source>
        <dbReference type="PROSITE" id="PS50109"/>
    </source>
</evidence>
<keyword evidence="12" id="KW-0472">Membrane</keyword>
<dbReference type="SMART" id="SM00065">
    <property type="entry name" value="GAF"/>
    <property type="match status" value="1"/>
</dbReference>
<dbReference type="PROSITE" id="PS50112">
    <property type="entry name" value="PAS"/>
    <property type="match status" value="1"/>
</dbReference>
<dbReference type="SUPFAM" id="SSF47384">
    <property type="entry name" value="Homodimeric domain of signal transducing histidine kinase"/>
    <property type="match status" value="1"/>
</dbReference>
<evidence type="ECO:0000259" key="16">
    <source>
        <dbReference type="PROSITE" id="PS50113"/>
    </source>
</evidence>
<keyword evidence="4" id="KW-0808">Transferase</keyword>
<keyword evidence="7" id="KW-0067">ATP-binding</keyword>
<dbReference type="PROSITE" id="PS50113">
    <property type="entry name" value="PAC"/>
    <property type="match status" value="2"/>
</dbReference>
<dbReference type="Gene3D" id="3.30.565.10">
    <property type="entry name" value="Histidine kinase-like ATPase, C-terminal domain"/>
    <property type="match status" value="1"/>
</dbReference>
<evidence type="ECO:0000313" key="17">
    <source>
        <dbReference type="EMBL" id="WMS86724.1"/>
    </source>
</evidence>
<evidence type="ECO:0000256" key="4">
    <source>
        <dbReference type="ARBA" id="ARBA00022679"/>
    </source>
</evidence>
<feature type="transmembrane region" description="Helical" evidence="12">
    <location>
        <begin position="272"/>
        <end position="294"/>
    </location>
</feature>
<evidence type="ECO:0000256" key="5">
    <source>
        <dbReference type="ARBA" id="ARBA00022741"/>
    </source>
</evidence>
<dbReference type="InterPro" id="IPR035965">
    <property type="entry name" value="PAS-like_dom_sf"/>
</dbReference>
<dbReference type="PROSITE" id="PS50109">
    <property type="entry name" value="HIS_KIN"/>
    <property type="match status" value="1"/>
</dbReference>
<dbReference type="InterPro" id="IPR011006">
    <property type="entry name" value="CheY-like_superfamily"/>
</dbReference>
<dbReference type="Pfam" id="PF08447">
    <property type="entry name" value="PAS_3"/>
    <property type="match status" value="1"/>
</dbReference>
<dbReference type="SMART" id="SM00086">
    <property type="entry name" value="PAC"/>
    <property type="match status" value="2"/>
</dbReference>
<feature type="domain" description="PAC" evidence="16">
    <location>
        <begin position="434"/>
        <end position="486"/>
    </location>
</feature>
<dbReference type="EMBL" id="CP133548">
    <property type="protein sequence ID" value="WMS86724.1"/>
    <property type="molecule type" value="Genomic_DNA"/>
</dbReference>
<evidence type="ECO:0000256" key="8">
    <source>
        <dbReference type="ARBA" id="ARBA00023012"/>
    </source>
</evidence>
<dbReference type="RefSeq" id="WP_309201869.1">
    <property type="nucleotide sequence ID" value="NZ_CP133548.1"/>
</dbReference>
<dbReference type="SMART" id="SM00388">
    <property type="entry name" value="HisKA"/>
    <property type="match status" value="1"/>
</dbReference>
<evidence type="ECO:0000256" key="1">
    <source>
        <dbReference type="ARBA" id="ARBA00000085"/>
    </source>
</evidence>
<dbReference type="EC" id="2.7.13.3" evidence="2"/>
<feature type="domain" description="PAC" evidence="16">
    <location>
        <begin position="562"/>
        <end position="615"/>
    </location>
</feature>
<dbReference type="SMART" id="SM00448">
    <property type="entry name" value="REC"/>
    <property type="match status" value="2"/>
</dbReference>
<dbReference type="CDD" id="cd00156">
    <property type="entry name" value="REC"/>
    <property type="match status" value="1"/>
</dbReference>
<comment type="subunit">
    <text evidence="9">At low DSF concentrations, interacts with RpfF.</text>
</comment>
<sequence length="1320" mass="149592">MNSAIKPHKSLPSFSKKLMLWLCVFAIFPSLLTLSFAFYGFSQAIDAEVNQEYLSAHRTELKYLEQWIIDQELLSEQINDELRDDFVLNAHNLSSEYNLSHLVKFASEKDETLLGAYLESDGKVTTLYRRAGSAAISSEAFFAISPVKFWSVNKSRNEIVLVSAVMDEQETSRIALVYNLANLKFLANREANSFSDKVRVLFQDNHFFGEQSLSLDEYRSFVQNAVNSSSTAFDIVNKKAIAATEVEFGRENFVFVSIFDYQNIINSKRELLLFYLGVSVFSVIAIFLIAKLVVARLNKPLLAFAEWVELVGKGDDKELHAIFDVAELRKVADQFNFLLKQRERSKQELDASLIREQRAFEQAKQIRNALDSHAIVAITDVKGNIIFANDKFSTISGYQTEELIGENHRLLNSGYHPTEFFINMYRQIARGNVWRAEICNRRKDGELYWVDTTIYPVLGLNKKPESYIAIRTDITELRRSKERLSEQAQLLKSAQKLARIGHYSLNVQTNTWESSDELNLIFGINKTYIKTTSSWLDLVVSEDREKLLDYIKFDFFKKRKKFDFSYRIKRQSDSEVRWVHAIGDILLDENNRVSKVFGIVQDITEQRMHEEVRREIYEATDAKFQITSVLNESGTLDERLEKTLNIIFSIEGLNVQTKGGIFRYDNESQCLKLCHYQGEFSEQFLADEETVKLGDCLCGRAAESGEILISDNCETDHRHEHRWDDMKPHGHYIVPLIESQKEGLLGVMFLYTDINPSRSEIRLNLLKDIGDLISLAIVRDRAKEELIRAQAQAEDNNRIKSEFLASMSHEIRTPMNGIMGMFELLMNQGLTEKQRHYASLGMSSAQSLLAIINDILDFSKIESGKLILENIEFDVISLLSEIVESYGYQAQNKNIELILDVKDCHLRRLYGDPGRIRQVVNNLISNAIKFTEQGEVVLYASSERKNGHGLLSFEVSDTGIGIAEEKQRSLFSSFTQADTSTTRVYGGTGLGLAIVKQLVELMQGKVELKSRFGEGSSFTVELKLEAKGNDDQLSLGVDLRNTSILLVDPNKRLLDATAEQLKRWGAKVSAVSSGEQVIRQLANSAVDIVIVNQSLPDIDVTELVKGEQIEKTAPQPSWVVMTSLATRGDNHFVDNNNFDYVFAKPVTPPDLWAMFGELLKITTPLKSQSIVGSRDRERITSDEANSIAGLKVLVAEDNKVNQVLILTLLKKHGIQASLAQDGQEVLDTLHSRNAFDLVLMDCQMPQIDGYEATRKIRAGEAGREVKDIPIVALTANAMKGDREKCIASGMDDYLTKPIQQDALVQALQRWALVKVQSRQR</sequence>
<keyword evidence="8" id="KW-0902">Two-component regulatory system</keyword>
<proteinExistence type="predicted"/>
<dbReference type="Pfam" id="PF00072">
    <property type="entry name" value="Response_reg"/>
    <property type="match status" value="2"/>
</dbReference>
<dbReference type="CDD" id="cd00082">
    <property type="entry name" value="HisKA"/>
    <property type="match status" value="1"/>
</dbReference>
<keyword evidence="12" id="KW-0812">Transmembrane</keyword>
<dbReference type="InterPro" id="IPR003018">
    <property type="entry name" value="GAF"/>
</dbReference>
<dbReference type="CDD" id="cd17546">
    <property type="entry name" value="REC_hyHK_CKI1_RcsC-like"/>
    <property type="match status" value="1"/>
</dbReference>
<dbReference type="FunFam" id="1.10.287.130:FF:000002">
    <property type="entry name" value="Two-component osmosensing histidine kinase"/>
    <property type="match status" value="1"/>
</dbReference>
<comment type="caution">
    <text evidence="11">Lacks conserved residue(s) required for the propagation of feature annotation.</text>
</comment>
<dbReference type="InterPro" id="IPR005467">
    <property type="entry name" value="His_kinase_dom"/>
</dbReference>
<dbReference type="InterPro" id="IPR003661">
    <property type="entry name" value="HisK_dim/P_dom"/>
</dbReference>
<accession>A0AA51X6D0</accession>
<feature type="domain" description="Response regulatory" evidence="14">
    <location>
        <begin position="1191"/>
        <end position="1311"/>
    </location>
</feature>
<name>A0AA51X6D0_9GAMM</name>
<keyword evidence="5" id="KW-0547">Nucleotide-binding</keyword>
<dbReference type="InterPro" id="IPR036097">
    <property type="entry name" value="HisK_dim/P_sf"/>
</dbReference>
<keyword evidence="18" id="KW-1185">Reference proteome</keyword>
<feature type="domain" description="Histidine kinase" evidence="13">
    <location>
        <begin position="806"/>
        <end position="1026"/>
    </location>
</feature>
<dbReference type="SUPFAM" id="SSF55874">
    <property type="entry name" value="ATPase domain of HSP90 chaperone/DNA topoisomerase II/histidine kinase"/>
    <property type="match status" value="1"/>
</dbReference>
<evidence type="ECO:0000256" key="9">
    <source>
        <dbReference type="ARBA" id="ARBA00064003"/>
    </source>
</evidence>
<dbReference type="Gene3D" id="1.10.287.130">
    <property type="match status" value="1"/>
</dbReference>
<dbReference type="GO" id="GO:0000155">
    <property type="term" value="F:phosphorelay sensor kinase activity"/>
    <property type="evidence" value="ECO:0007669"/>
    <property type="project" value="InterPro"/>
</dbReference>
<evidence type="ECO:0000313" key="18">
    <source>
        <dbReference type="Proteomes" id="UP001239782"/>
    </source>
</evidence>
<evidence type="ECO:0000256" key="3">
    <source>
        <dbReference type="ARBA" id="ARBA00022553"/>
    </source>
</evidence>
<dbReference type="PANTHER" id="PTHR45339:SF1">
    <property type="entry name" value="HYBRID SIGNAL TRANSDUCTION HISTIDINE KINASE J"/>
    <property type="match status" value="1"/>
</dbReference>
<evidence type="ECO:0000256" key="12">
    <source>
        <dbReference type="SAM" id="Phobius"/>
    </source>
</evidence>
<evidence type="ECO:0000256" key="11">
    <source>
        <dbReference type="PROSITE-ProRule" id="PRU00169"/>
    </source>
</evidence>
<dbReference type="PANTHER" id="PTHR45339">
    <property type="entry name" value="HYBRID SIGNAL TRANSDUCTION HISTIDINE KINASE J"/>
    <property type="match status" value="1"/>
</dbReference>
<dbReference type="Pfam" id="PF13426">
    <property type="entry name" value="PAS_9"/>
    <property type="match status" value="1"/>
</dbReference>
<dbReference type="InterPro" id="IPR003594">
    <property type="entry name" value="HATPase_dom"/>
</dbReference>
<feature type="modified residue" description="4-aspartylphosphate" evidence="11">
    <location>
        <position position="1241"/>
    </location>
</feature>
<feature type="domain" description="PAS" evidence="15">
    <location>
        <begin position="362"/>
        <end position="417"/>
    </location>
</feature>
<dbReference type="Gene3D" id="3.30.450.20">
    <property type="entry name" value="PAS domain"/>
    <property type="match status" value="2"/>
</dbReference>
<feature type="domain" description="Response regulatory" evidence="14">
    <location>
        <begin position="1043"/>
        <end position="1159"/>
    </location>
</feature>
<dbReference type="InterPro" id="IPR001789">
    <property type="entry name" value="Sig_transdc_resp-reg_receiver"/>
</dbReference>
<organism evidence="17 18">
    <name type="scientific">Pleionea litopenaei</name>
    <dbReference type="NCBI Taxonomy" id="3070815"/>
    <lineage>
        <taxon>Bacteria</taxon>
        <taxon>Pseudomonadati</taxon>
        <taxon>Pseudomonadota</taxon>
        <taxon>Gammaproteobacteria</taxon>
        <taxon>Oceanospirillales</taxon>
        <taxon>Pleioneaceae</taxon>
        <taxon>Pleionea</taxon>
    </lineage>
</organism>
<dbReference type="InterPro" id="IPR004358">
    <property type="entry name" value="Sig_transdc_His_kin-like_C"/>
</dbReference>
<dbReference type="SUPFAM" id="SSF55781">
    <property type="entry name" value="GAF domain-like"/>
    <property type="match status" value="1"/>
</dbReference>
<dbReference type="Pfam" id="PF13185">
    <property type="entry name" value="GAF_2"/>
    <property type="match status" value="1"/>
</dbReference>
<evidence type="ECO:0000256" key="10">
    <source>
        <dbReference type="ARBA" id="ARBA00068150"/>
    </source>
</evidence>
<dbReference type="InterPro" id="IPR036890">
    <property type="entry name" value="HATPase_C_sf"/>
</dbReference>
<dbReference type="SMART" id="SM00387">
    <property type="entry name" value="HATPase_c"/>
    <property type="match status" value="1"/>
</dbReference>
<dbReference type="CDD" id="cd16922">
    <property type="entry name" value="HATPase_EvgS-ArcB-TorS-like"/>
    <property type="match status" value="1"/>
</dbReference>
<keyword evidence="12" id="KW-1133">Transmembrane helix</keyword>
<protein>
    <recommendedName>
        <fullName evidence="10">Sensory/regulatory protein RpfC</fullName>
        <ecNumber evidence="2">2.7.13.3</ecNumber>
    </recommendedName>
</protein>
<dbReference type="SUPFAM" id="SSF52172">
    <property type="entry name" value="CheY-like"/>
    <property type="match status" value="2"/>
</dbReference>
<keyword evidence="3 11" id="KW-0597">Phosphoprotein</keyword>
<dbReference type="PRINTS" id="PR00344">
    <property type="entry name" value="BCTRLSENSOR"/>
</dbReference>
<dbReference type="Gene3D" id="3.30.450.40">
    <property type="match status" value="1"/>
</dbReference>
<dbReference type="InterPro" id="IPR029016">
    <property type="entry name" value="GAF-like_dom_sf"/>
</dbReference>
<comment type="catalytic activity">
    <reaction evidence="1">
        <text>ATP + protein L-histidine = ADP + protein N-phospho-L-histidine.</text>
        <dbReference type="EC" id="2.7.13.3"/>
    </reaction>
</comment>
<dbReference type="InterPro" id="IPR000014">
    <property type="entry name" value="PAS"/>
</dbReference>
<dbReference type="Gene3D" id="3.40.50.2300">
    <property type="match status" value="2"/>
</dbReference>
<dbReference type="SUPFAM" id="SSF55785">
    <property type="entry name" value="PYP-like sensor domain (PAS domain)"/>
    <property type="match status" value="2"/>
</dbReference>
<dbReference type="NCBIfam" id="TIGR00229">
    <property type="entry name" value="sensory_box"/>
    <property type="match status" value="2"/>
</dbReference>
<reference evidence="17 18" key="1">
    <citation type="submission" date="2023-08" db="EMBL/GenBank/DDBJ databases">
        <title>Pleionea litopenaei sp. nov., isolated from stomach of juvenile Litopenaeus vannamei.</title>
        <authorList>
            <person name="Rho A.M."/>
            <person name="Hwang C.Y."/>
        </authorList>
    </citation>
    <scope>NUCLEOTIDE SEQUENCE [LARGE SCALE GENOMIC DNA]</scope>
    <source>
        <strain evidence="17 18">HL-JVS1</strain>
    </source>
</reference>
<evidence type="ECO:0000259" key="15">
    <source>
        <dbReference type="PROSITE" id="PS50112"/>
    </source>
</evidence>
<dbReference type="SMART" id="SM00091">
    <property type="entry name" value="PAS"/>
    <property type="match status" value="2"/>
</dbReference>
<dbReference type="PROSITE" id="PS50110">
    <property type="entry name" value="RESPONSE_REGULATORY"/>
    <property type="match status" value="2"/>
</dbReference>
<evidence type="ECO:0000256" key="7">
    <source>
        <dbReference type="ARBA" id="ARBA00022840"/>
    </source>
</evidence>
<dbReference type="Proteomes" id="UP001239782">
    <property type="component" value="Chromosome"/>
</dbReference>
<dbReference type="FunFam" id="3.30.565.10:FF:000010">
    <property type="entry name" value="Sensor histidine kinase RcsC"/>
    <property type="match status" value="1"/>
</dbReference>
<dbReference type="InterPro" id="IPR013655">
    <property type="entry name" value="PAS_fold_3"/>
</dbReference>
<evidence type="ECO:0000256" key="6">
    <source>
        <dbReference type="ARBA" id="ARBA00022777"/>
    </source>
</evidence>
<dbReference type="InterPro" id="IPR000700">
    <property type="entry name" value="PAS-assoc_C"/>
</dbReference>
<gene>
    <name evidence="17" type="ORF">Q9312_16000</name>
</gene>